<organism evidence="2 3">
    <name type="scientific">Hermanssonia centrifuga</name>
    <dbReference type="NCBI Taxonomy" id="98765"/>
    <lineage>
        <taxon>Eukaryota</taxon>
        <taxon>Fungi</taxon>
        <taxon>Dikarya</taxon>
        <taxon>Basidiomycota</taxon>
        <taxon>Agaricomycotina</taxon>
        <taxon>Agaricomycetes</taxon>
        <taxon>Polyporales</taxon>
        <taxon>Meruliaceae</taxon>
        <taxon>Hermanssonia</taxon>
    </lineage>
</organism>
<accession>A0A2R6S5X4</accession>
<dbReference type="EMBL" id="MLYV02000033">
    <property type="protein sequence ID" value="PSS37655.1"/>
    <property type="molecule type" value="Genomic_DNA"/>
</dbReference>
<evidence type="ECO:0000313" key="2">
    <source>
        <dbReference type="EMBL" id="PSS37655.1"/>
    </source>
</evidence>
<proteinExistence type="predicted"/>
<evidence type="ECO:0000313" key="3">
    <source>
        <dbReference type="Proteomes" id="UP000186601"/>
    </source>
</evidence>
<comment type="caution">
    <text evidence="2">The sequence shown here is derived from an EMBL/GenBank/DDBJ whole genome shotgun (WGS) entry which is preliminary data.</text>
</comment>
<dbReference type="AlphaFoldDB" id="A0A2R6S5X4"/>
<reference evidence="2 3" key="1">
    <citation type="submission" date="2018-02" db="EMBL/GenBank/DDBJ databases">
        <title>Genome sequence of the basidiomycete white-rot fungus Phlebia centrifuga.</title>
        <authorList>
            <person name="Granchi Z."/>
            <person name="Peng M."/>
            <person name="de Vries R.P."/>
            <person name="Hilden K."/>
            <person name="Makela M.R."/>
            <person name="Grigoriev I."/>
            <person name="Riley R."/>
        </authorList>
    </citation>
    <scope>NUCLEOTIDE SEQUENCE [LARGE SCALE GENOMIC DNA]</scope>
    <source>
        <strain evidence="2 3">FBCC195</strain>
    </source>
</reference>
<evidence type="ECO:0000256" key="1">
    <source>
        <dbReference type="SAM" id="MobiDB-lite"/>
    </source>
</evidence>
<gene>
    <name evidence="2" type="ORF">PHLCEN_2v479</name>
</gene>
<dbReference type="Proteomes" id="UP000186601">
    <property type="component" value="Unassembled WGS sequence"/>
</dbReference>
<feature type="region of interest" description="Disordered" evidence="1">
    <location>
        <begin position="1"/>
        <end position="23"/>
    </location>
</feature>
<protein>
    <submittedName>
        <fullName evidence="2">Uncharacterized protein</fullName>
    </submittedName>
</protein>
<keyword evidence="3" id="KW-1185">Reference proteome</keyword>
<sequence length="62" mass="7138">MDRLYGREVGGTAKSMKEVKKESGRGCERLKTLEREDHLSVHFRQTLCEYCAKITPSPQTDH</sequence>
<name>A0A2R6S5X4_9APHY</name>